<evidence type="ECO:0000313" key="2">
    <source>
        <dbReference type="Proteomes" id="UP000257109"/>
    </source>
</evidence>
<name>A0A371FVR3_MUCPR</name>
<evidence type="ECO:0000313" key="1">
    <source>
        <dbReference type="EMBL" id="RDX82425.1"/>
    </source>
</evidence>
<sequence>MCASAYDHEQFDDLLNVNTPTNNINGRTSKELATLDIAYQSLGIKYPFLDVDYELKSSLIHLFSEFHDLVNEDPNKHLKELHVVIYYNHLGFLRIMSK</sequence>
<dbReference type="Proteomes" id="UP000257109">
    <property type="component" value="Unassembled WGS sequence"/>
</dbReference>
<feature type="non-terminal residue" evidence="1">
    <location>
        <position position="1"/>
    </location>
</feature>
<protein>
    <submittedName>
        <fullName evidence="1">Uncharacterized protein</fullName>
    </submittedName>
</protein>
<proteinExistence type="predicted"/>
<comment type="caution">
    <text evidence="1">The sequence shown here is derived from an EMBL/GenBank/DDBJ whole genome shotgun (WGS) entry which is preliminary data.</text>
</comment>
<dbReference type="AlphaFoldDB" id="A0A371FVR3"/>
<gene>
    <name evidence="1" type="ORF">CR513_36799</name>
</gene>
<reference evidence="1" key="1">
    <citation type="submission" date="2018-05" db="EMBL/GenBank/DDBJ databases">
        <title>Draft genome of Mucuna pruriens seed.</title>
        <authorList>
            <person name="Nnadi N.E."/>
            <person name="Vos R."/>
            <person name="Hasami M.H."/>
            <person name="Devisetty U.K."/>
            <person name="Aguiy J.C."/>
        </authorList>
    </citation>
    <scope>NUCLEOTIDE SEQUENCE [LARGE SCALE GENOMIC DNA]</scope>
    <source>
        <strain evidence="1">JCA_2017</strain>
    </source>
</reference>
<organism evidence="1 2">
    <name type="scientific">Mucuna pruriens</name>
    <name type="common">Velvet bean</name>
    <name type="synonym">Dolichos pruriens</name>
    <dbReference type="NCBI Taxonomy" id="157652"/>
    <lineage>
        <taxon>Eukaryota</taxon>
        <taxon>Viridiplantae</taxon>
        <taxon>Streptophyta</taxon>
        <taxon>Embryophyta</taxon>
        <taxon>Tracheophyta</taxon>
        <taxon>Spermatophyta</taxon>
        <taxon>Magnoliopsida</taxon>
        <taxon>eudicotyledons</taxon>
        <taxon>Gunneridae</taxon>
        <taxon>Pentapetalae</taxon>
        <taxon>rosids</taxon>
        <taxon>fabids</taxon>
        <taxon>Fabales</taxon>
        <taxon>Fabaceae</taxon>
        <taxon>Papilionoideae</taxon>
        <taxon>50 kb inversion clade</taxon>
        <taxon>NPAAA clade</taxon>
        <taxon>indigoferoid/millettioid clade</taxon>
        <taxon>Phaseoleae</taxon>
        <taxon>Mucuna</taxon>
    </lineage>
</organism>
<keyword evidence="2" id="KW-1185">Reference proteome</keyword>
<accession>A0A371FVR3</accession>
<dbReference type="EMBL" id="QJKJ01007643">
    <property type="protein sequence ID" value="RDX82425.1"/>
    <property type="molecule type" value="Genomic_DNA"/>
</dbReference>